<dbReference type="Proteomes" id="UP000016936">
    <property type="component" value="Unassembled WGS sequence"/>
</dbReference>
<reference evidence="4" key="2">
    <citation type="journal article" date="2013" name="PLoS Genet.">
        <title>Comparative genome structure, secondary metabolite, and effector coding capacity across Cochliobolus pathogens.</title>
        <authorList>
            <person name="Condon B.J."/>
            <person name="Leng Y."/>
            <person name="Wu D."/>
            <person name="Bushley K.E."/>
            <person name="Ohm R.A."/>
            <person name="Otillar R."/>
            <person name="Martin J."/>
            <person name="Schackwitz W."/>
            <person name="Grimwood J."/>
            <person name="MohdZainudin N."/>
            <person name="Xue C."/>
            <person name="Wang R."/>
            <person name="Manning V.A."/>
            <person name="Dhillon B."/>
            <person name="Tu Z.J."/>
            <person name="Steffenson B.J."/>
            <person name="Salamov A."/>
            <person name="Sun H."/>
            <person name="Lowry S."/>
            <person name="LaButti K."/>
            <person name="Han J."/>
            <person name="Copeland A."/>
            <person name="Lindquist E."/>
            <person name="Barry K."/>
            <person name="Schmutz J."/>
            <person name="Baker S.E."/>
            <person name="Ciuffetti L.M."/>
            <person name="Grigoriev I.V."/>
            <person name="Zhong S."/>
            <person name="Turgeon B.G."/>
        </authorList>
    </citation>
    <scope>NUCLEOTIDE SEQUENCE [LARGE SCALE GENOMIC DNA]</scope>
    <source>
        <strain evidence="4">C5 / ATCC 48332 / race O</strain>
    </source>
</reference>
<proteinExistence type="predicted"/>
<dbReference type="eggNOG" id="ENOG502SQI1">
    <property type="taxonomic scope" value="Eukaryota"/>
</dbReference>
<evidence type="ECO:0000313" key="4">
    <source>
        <dbReference type="Proteomes" id="UP000016936"/>
    </source>
</evidence>
<keyword evidence="2" id="KW-0472">Membrane</keyword>
<evidence type="ECO:0000313" key="3">
    <source>
        <dbReference type="EMBL" id="EMD84916.1"/>
    </source>
</evidence>
<dbReference type="HOGENOM" id="CLU_959719_0_0_1"/>
<keyword evidence="2" id="KW-0812">Transmembrane</keyword>
<evidence type="ECO:0000256" key="1">
    <source>
        <dbReference type="SAM" id="MobiDB-lite"/>
    </source>
</evidence>
<feature type="transmembrane region" description="Helical" evidence="2">
    <location>
        <begin position="323"/>
        <end position="342"/>
    </location>
</feature>
<accession>M2TT13</accession>
<gene>
    <name evidence="3" type="ORF">COCHEDRAFT_1199245</name>
</gene>
<protein>
    <submittedName>
        <fullName evidence="3">Uncharacterized protein</fullName>
    </submittedName>
</protein>
<dbReference type="AlphaFoldDB" id="M2TT13"/>
<keyword evidence="2" id="KW-1133">Transmembrane helix</keyword>
<reference evidence="3 4" key="1">
    <citation type="journal article" date="2012" name="PLoS Pathog.">
        <title>Diverse lifestyles and strategies of plant pathogenesis encoded in the genomes of eighteen Dothideomycetes fungi.</title>
        <authorList>
            <person name="Ohm R.A."/>
            <person name="Feau N."/>
            <person name="Henrissat B."/>
            <person name="Schoch C.L."/>
            <person name="Horwitz B.A."/>
            <person name="Barry K.W."/>
            <person name="Condon B.J."/>
            <person name="Copeland A.C."/>
            <person name="Dhillon B."/>
            <person name="Glaser F."/>
            <person name="Hesse C.N."/>
            <person name="Kosti I."/>
            <person name="LaButti K."/>
            <person name="Lindquist E.A."/>
            <person name="Lucas S."/>
            <person name="Salamov A.A."/>
            <person name="Bradshaw R.E."/>
            <person name="Ciuffetti L."/>
            <person name="Hamelin R.C."/>
            <person name="Kema G.H.J."/>
            <person name="Lawrence C."/>
            <person name="Scott J.A."/>
            <person name="Spatafora J.W."/>
            <person name="Turgeon B.G."/>
            <person name="de Wit P.J.G.M."/>
            <person name="Zhong S."/>
            <person name="Goodwin S.B."/>
            <person name="Grigoriev I.V."/>
        </authorList>
    </citation>
    <scope>NUCLEOTIDE SEQUENCE [LARGE SCALE GENOMIC DNA]</scope>
    <source>
        <strain evidence="4">C5 / ATCC 48332 / race O</strain>
    </source>
</reference>
<name>M2TT13_COCH5</name>
<sequence>MSSAQVELPSRPEQARIKHSETIAAGATGFQPVVDNELKKAKKRKRQQTMHEASQKPSQLPGDPIFTYFQEEAEKKDGASCVFLLWGSENSEIFNTWAVDVPNIDDDNEYEFSKLGLSRVFHVFQRFKRLKPVTFRLICRDSKRFLAFVQPIDLENLHKRYSRKLEEAQKSVELIADFTVPYDPPDCCYRDSSGKYNHMNSDCPANISWDFYGITCPFRKRDWCNDQIRWIETATFLSCYFRNPAGARFQSMLNGFDNCCFIHRYREINPPSNTFKFQNRYLELDGLYVETAWCPVKSLIAFLSTLFSSVIIGGIFFWGSWEIIFGAGSFILALLMLVLTVLSRYDV</sequence>
<organism evidence="3 4">
    <name type="scientific">Cochliobolus heterostrophus (strain C5 / ATCC 48332 / race O)</name>
    <name type="common">Southern corn leaf blight fungus</name>
    <name type="synonym">Bipolaris maydis</name>
    <dbReference type="NCBI Taxonomy" id="701091"/>
    <lineage>
        <taxon>Eukaryota</taxon>
        <taxon>Fungi</taxon>
        <taxon>Dikarya</taxon>
        <taxon>Ascomycota</taxon>
        <taxon>Pezizomycotina</taxon>
        <taxon>Dothideomycetes</taxon>
        <taxon>Pleosporomycetidae</taxon>
        <taxon>Pleosporales</taxon>
        <taxon>Pleosporineae</taxon>
        <taxon>Pleosporaceae</taxon>
        <taxon>Bipolaris</taxon>
    </lineage>
</organism>
<dbReference type="OrthoDB" id="3776986at2759"/>
<feature type="region of interest" description="Disordered" evidence="1">
    <location>
        <begin position="39"/>
        <end position="62"/>
    </location>
</feature>
<keyword evidence="4" id="KW-1185">Reference proteome</keyword>
<feature type="transmembrane region" description="Helical" evidence="2">
    <location>
        <begin position="299"/>
        <end position="317"/>
    </location>
</feature>
<dbReference type="EMBL" id="KB445598">
    <property type="protein sequence ID" value="EMD84916.1"/>
    <property type="molecule type" value="Genomic_DNA"/>
</dbReference>
<evidence type="ECO:0000256" key="2">
    <source>
        <dbReference type="SAM" id="Phobius"/>
    </source>
</evidence>